<feature type="transmembrane region" description="Helical" evidence="1">
    <location>
        <begin position="20"/>
        <end position="36"/>
    </location>
</feature>
<comment type="caution">
    <text evidence="2">The sequence shown here is derived from an EMBL/GenBank/DDBJ whole genome shotgun (WGS) entry which is preliminary data.</text>
</comment>
<keyword evidence="1" id="KW-1133">Transmembrane helix</keyword>
<organism evidence="2 3">
    <name type="scientific">Parelaphostrongylus tenuis</name>
    <name type="common">Meningeal worm</name>
    <dbReference type="NCBI Taxonomy" id="148309"/>
    <lineage>
        <taxon>Eukaryota</taxon>
        <taxon>Metazoa</taxon>
        <taxon>Ecdysozoa</taxon>
        <taxon>Nematoda</taxon>
        <taxon>Chromadorea</taxon>
        <taxon>Rhabditida</taxon>
        <taxon>Rhabditina</taxon>
        <taxon>Rhabditomorpha</taxon>
        <taxon>Strongyloidea</taxon>
        <taxon>Metastrongylidae</taxon>
        <taxon>Parelaphostrongylus</taxon>
    </lineage>
</organism>
<reference evidence="2" key="1">
    <citation type="submission" date="2021-06" db="EMBL/GenBank/DDBJ databases">
        <title>Parelaphostrongylus tenuis whole genome reference sequence.</title>
        <authorList>
            <person name="Garwood T.J."/>
            <person name="Larsen P.A."/>
            <person name="Fountain-Jones N.M."/>
            <person name="Garbe J.R."/>
            <person name="Macchietto M.G."/>
            <person name="Kania S.A."/>
            <person name="Gerhold R.W."/>
            <person name="Richards J.E."/>
            <person name="Wolf T.M."/>
        </authorList>
    </citation>
    <scope>NUCLEOTIDE SEQUENCE</scope>
    <source>
        <strain evidence="2">MNPRO001-30</strain>
        <tissue evidence="2">Meninges</tissue>
    </source>
</reference>
<keyword evidence="3" id="KW-1185">Reference proteome</keyword>
<gene>
    <name evidence="2" type="ORF">KIN20_024776</name>
</gene>
<evidence type="ECO:0000256" key="1">
    <source>
        <dbReference type="SAM" id="Phobius"/>
    </source>
</evidence>
<name>A0AAD5QXN6_PARTN</name>
<dbReference type="EMBL" id="JAHQIW010005020">
    <property type="protein sequence ID" value="KAJ1364646.1"/>
    <property type="molecule type" value="Genomic_DNA"/>
</dbReference>
<accession>A0AAD5QXN6</accession>
<sequence length="69" mass="7841">MVHLEADCKSKPRHKIENPVMGITVIILTIFILMKLREMQRKPQPNGASKLKEENSNSLAMILPALKVF</sequence>
<keyword evidence="1" id="KW-0472">Membrane</keyword>
<keyword evidence="1" id="KW-0812">Transmembrane</keyword>
<evidence type="ECO:0000313" key="2">
    <source>
        <dbReference type="EMBL" id="KAJ1364646.1"/>
    </source>
</evidence>
<proteinExistence type="predicted"/>
<dbReference type="AlphaFoldDB" id="A0AAD5QXN6"/>
<dbReference type="Proteomes" id="UP001196413">
    <property type="component" value="Unassembled WGS sequence"/>
</dbReference>
<protein>
    <submittedName>
        <fullName evidence="2">Uncharacterized protein</fullName>
    </submittedName>
</protein>
<evidence type="ECO:0000313" key="3">
    <source>
        <dbReference type="Proteomes" id="UP001196413"/>
    </source>
</evidence>